<feature type="region of interest" description="Disordered" evidence="10">
    <location>
        <begin position="384"/>
        <end position="403"/>
    </location>
</feature>
<evidence type="ECO:0000256" key="7">
    <source>
        <dbReference type="ARBA" id="ARBA00023163"/>
    </source>
</evidence>
<feature type="region of interest" description="Disordered" evidence="10">
    <location>
        <begin position="1"/>
        <end position="36"/>
    </location>
</feature>
<evidence type="ECO:0000256" key="10">
    <source>
        <dbReference type="SAM" id="MobiDB-lite"/>
    </source>
</evidence>
<evidence type="ECO:0000256" key="4">
    <source>
        <dbReference type="ARBA" id="ARBA00022833"/>
    </source>
</evidence>
<dbReference type="HOGENOM" id="CLU_388959_0_0_1"/>
<dbReference type="GO" id="GO:0007494">
    <property type="term" value="P:midgut development"/>
    <property type="evidence" value="ECO:0007669"/>
    <property type="project" value="EnsemblMetazoa"/>
</dbReference>
<dbReference type="PROSITE" id="PS50114">
    <property type="entry name" value="GATA_ZN_FINGER_2"/>
    <property type="match status" value="1"/>
</dbReference>
<dbReference type="InterPro" id="IPR000679">
    <property type="entry name" value="Znf_GATA"/>
</dbReference>
<dbReference type="AlphaFoldDB" id="B4KAG1"/>
<dbReference type="Pfam" id="PF00320">
    <property type="entry name" value="GATA"/>
    <property type="match status" value="1"/>
</dbReference>
<dbReference type="GO" id="GO:0007492">
    <property type="term" value="P:endoderm development"/>
    <property type="evidence" value="ECO:0007669"/>
    <property type="project" value="EnsemblMetazoa"/>
</dbReference>
<dbReference type="GO" id="GO:0000981">
    <property type="term" value="F:DNA-binding transcription factor activity, RNA polymerase II-specific"/>
    <property type="evidence" value="ECO:0007669"/>
    <property type="project" value="TreeGrafter"/>
</dbReference>
<dbReference type="FunFam" id="3.30.50.10:FF:000032">
    <property type="entry name" value="Transcription factor GATA-3"/>
    <property type="match status" value="1"/>
</dbReference>
<dbReference type="Proteomes" id="UP000009192">
    <property type="component" value="Unassembled WGS sequence"/>
</dbReference>
<feature type="compositionally biased region" description="Polar residues" evidence="10">
    <location>
        <begin position="464"/>
        <end position="477"/>
    </location>
</feature>
<evidence type="ECO:0000256" key="6">
    <source>
        <dbReference type="ARBA" id="ARBA00023125"/>
    </source>
</evidence>
<dbReference type="KEGG" id="dmo:Dmoj_GI22648"/>
<evidence type="ECO:0000313" key="12">
    <source>
        <dbReference type="EMBL" id="EDW15674.2"/>
    </source>
</evidence>
<dbReference type="GO" id="GO:0008270">
    <property type="term" value="F:zinc ion binding"/>
    <property type="evidence" value="ECO:0007669"/>
    <property type="project" value="UniProtKB-KW"/>
</dbReference>
<dbReference type="InterPro" id="IPR013088">
    <property type="entry name" value="Znf_NHR/GATA"/>
</dbReference>
<dbReference type="GO" id="GO:0019730">
    <property type="term" value="P:antimicrobial humoral response"/>
    <property type="evidence" value="ECO:0007669"/>
    <property type="project" value="EnsemblMetazoa"/>
</dbReference>
<dbReference type="OrthoDB" id="515401at2759"/>
<feature type="domain" description="GATA-type" evidence="11">
    <location>
        <begin position="337"/>
        <end position="390"/>
    </location>
</feature>
<proteinExistence type="predicted"/>
<dbReference type="SMR" id="B4KAG1"/>
<keyword evidence="4" id="KW-0862">Zinc</keyword>
<organism evidence="12 13">
    <name type="scientific">Drosophila mojavensis</name>
    <name type="common">Fruit fly</name>
    <dbReference type="NCBI Taxonomy" id="7230"/>
    <lineage>
        <taxon>Eukaryota</taxon>
        <taxon>Metazoa</taxon>
        <taxon>Ecdysozoa</taxon>
        <taxon>Arthropoda</taxon>
        <taxon>Hexapoda</taxon>
        <taxon>Insecta</taxon>
        <taxon>Pterygota</taxon>
        <taxon>Neoptera</taxon>
        <taxon>Endopterygota</taxon>
        <taxon>Diptera</taxon>
        <taxon>Brachycera</taxon>
        <taxon>Muscomorpha</taxon>
        <taxon>Ephydroidea</taxon>
        <taxon>Drosophilidae</taxon>
        <taxon>Drosophila</taxon>
    </lineage>
</organism>
<keyword evidence="2" id="KW-0479">Metal-binding</keyword>
<feature type="compositionally biased region" description="Low complexity" evidence="10">
    <location>
        <begin position="13"/>
        <end position="23"/>
    </location>
</feature>
<feature type="compositionally biased region" description="Basic and acidic residues" evidence="10">
    <location>
        <begin position="1"/>
        <end position="12"/>
    </location>
</feature>
<feature type="region of interest" description="Disordered" evidence="10">
    <location>
        <begin position="463"/>
        <end position="488"/>
    </location>
</feature>
<dbReference type="GO" id="GO:0000978">
    <property type="term" value="F:RNA polymerase II cis-regulatory region sequence-specific DNA binding"/>
    <property type="evidence" value="ECO:0007669"/>
    <property type="project" value="TreeGrafter"/>
</dbReference>
<name>B4KAG1_DROMO</name>
<dbReference type="SUPFAM" id="SSF57716">
    <property type="entry name" value="Glucocorticoid receptor-like (DNA-binding domain)"/>
    <property type="match status" value="1"/>
</dbReference>
<evidence type="ECO:0000256" key="1">
    <source>
        <dbReference type="ARBA" id="ARBA00004123"/>
    </source>
</evidence>
<protein>
    <recommendedName>
        <fullName evidence="11">GATA-type domain-containing protein</fullName>
    </recommendedName>
</protein>
<dbReference type="PROSITE" id="PS00344">
    <property type="entry name" value="GATA_ZN_FINGER_1"/>
    <property type="match status" value="1"/>
</dbReference>
<dbReference type="GO" id="GO:0010629">
    <property type="term" value="P:negative regulation of gene expression"/>
    <property type="evidence" value="ECO:0007669"/>
    <property type="project" value="EnsemblMetazoa"/>
</dbReference>
<dbReference type="GO" id="GO:0045165">
    <property type="term" value="P:cell fate commitment"/>
    <property type="evidence" value="ECO:0007669"/>
    <property type="project" value="TreeGrafter"/>
</dbReference>
<evidence type="ECO:0000256" key="8">
    <source>
        <dbReference type="ARBA" id="ARBA00023242"/>
    </source>
</evidence>
<evidence type="ECO:0000313" key="13">
    <source>
        <dbReference type="Proteomes" id="UP000009192"/>
    </source>
</evidence>
<keyword evidence="13" id="KW-1185">Reference proteome</keyword>
<dbReference type="Gene3D" id="3.30.50.10">
    <property type="entry name" value="Erythroid Transcription Factor GATA-1, subunit A"/>
    <property type="match status" value="1"/>
</dbReference>
<dbReference type="FunCoup" id="B4KAG1">
    <property type="interactions" value="15"/>
</dbReference>
<dbReference type="InterPro" id="IPR039355">
    <property type="entry name" value="Transcription_factor_GATA"/>
</dbReference>
<keyword evidence="3 9" id="KW-0863">Zinc-finger</keyword>
<dbReference type="GO" id="GO:0036335">
    <property type="term" value="P:intestinal stem cell homeostasis"/>
    <property type="evidence" value="ECO:0007669"/>
    <property type="project" value="EnsemblMetazoa"/>
</dbReference>
<evidence type="ECO:0000256" key="5">
    <source>
        <dbReference type="ARBA" id="ARBA00023015"/>
    </source>
</evidence>
<evidence type="ECO:0000256" key="2">
    <source>
        <dbReference type="ARBA" id="ARBA00022723"/>
    </source>
</evidence>
<dbReference type="CDD" id="cd00202">
    <property type="entry name" value="ZnF_GATA"/>
    <property type="match status" value="1"/>
</dbReference>
<dbReference type="InParanoid" id="B4KAG1"/>
<dbReference type="PANTHER" id="PTHR10071:SF281">
    <property type="entry name" value="BOX A-BINDING FACTOR-RELATED"/>
    <property type="match status" value="1"/>
</dbReference>
<accession>B4KAG1</accession>
<dbReference type="EMBL" id="CH933806">
    <property type="protein sequence ID" value="EDW15674.2"/>
    <property type="molecule type" value="Genomic_DNA"/>
</dbReference>
<keyword evidence="7" id="KW-0804">Transcription</keyword>
<dbReference type="GO" id="GO:0000122">
    <property type="term" value="P:negative regulation of transcription by RNA polymerase II"/>
    <property type="evidence" value="ECO:0007669"/>
    <property type="project" value="TreeGrafter"/>
</dbReference>
<dbReference type="GO" id="GO:0005634">
    <property type="term" value="C:nucleus"/>
    <property type="evidence" value="ECO:0007669"/>
    <property type="project" value="UniProtKB-SubCell"/>
</dbReference>
<keyword evidence="8" id="KW-0539">Nucleus</keyword>
<evidence type="ECO:0000259" key="11">
    <source>
        <dbReference type="PROSITE" id="PS50114"/>
    </source>
</evidence>
<dbReference type="SMART" id="SM00401">
    <property type="entry name" value="ZnF_GATA"/>
    <property type="match status" value="1"/>
</dbReference>
<gene>
    <name evidence="12" type="primary">Dmoj\GI22648</name>
    <name evidence="12" type="ORF">Dmoj_GI22648</name>
</gene>
<sequence>MSELNETRESEHSTNNSNSASSETHIEYQRGSHHSPHYIQMAPRNVAEMAEQVANAPPGTLYAYPSGQIICSNDDVAPIKIETIDKGDQQQQQHQHHHQAVAVAAAAAAIGHSHVRYVTEDGRFATASGDADAPGANLYYDAPVVDASVQANESKTYADLGNAYAFPPNSTYASNSYAATLQQGNTIYSVPGAAQFITKADPNLNPLRQTAAGPYQTISFVDGTNATDGGLWTTAGAEYQNVSFVIDDYTTANMSGGHWAPAGSISNYDPTMSASSATPPTSLALQEIKCETCQIPFIRKGSDWPNCPNCTSYGRAQPVRHVPQRQKPKAAAAPNNRRSGVVCANCQTNSTTLWRRNNEGNPVCNACGLYFKLHNMNRPLSMKKEGIQKRKRKPKNNGAPLPHRALPSMQQGLNLMVNGPLYPSQVGLLSSQQNGSPELHDMSATGPAGRANVVAIAVPPIESGRSSNSELTPSVITRTGLPERSSNN</sequence>
<dbReference type="GO" id="GO:0045944">
    <property type="term" value="P:positive regulation of transcription by RNA polymerase II"/>
    <property type="evidence" value="ECO:0007669"/>
    <property type="project" value="EnsemblMetazoa"/>
</dbReference>
<comment type="subcellular location">
    <subcellularLocation>
        <location evidence="1">Nucleus</location>
    </subcellularLocation>
</comment>
<reference evidence="12 13" key="1">
    <citation type="journal article" date="2007" name="Nature">
        <title>Evolution of genes and genomes on the Drosophila phylogeny.</title>
        <authorList>
            <consortium name="Drosophila 12 Genomes Consortium"/>
            <person name="Clark A.G."/>
            <person name="Eisen M.B."/>
            <person name="Smith D.R."/>
            <person name="Bergman C.M."/>
            <person name="Oliver B."/>
            <person name="Markow T.A."/>
            <person name="Kaufman T.C."/>
            <person name="Kellis M."/>
            <person name="Gelbart W."/>
            <person name="Iyer V.N."/>
            <person name="Pollard D.A."/>
            <person name="Sackton T.B."/>
            <person name="Larracuente A.M."/>
            <person name="Singh N.D."/>
            <person name="Abad J.P."/>
            <person name="Abt D.N."/>
            <person name="Adryan B."/>
            <person name="Aguade M."/>
            <person name="Akashi H."/>
            <person name="Anderson W.W."/>
            <person name="Aquadro C.F."/>
            <person name="Ardell D.H."/>
            <person name="Arguello R."/>
            <person name="Artieri C.G."/>
            <person name="Barbash D.A."/>
            <person name="Barker D."/>
            <person name="Barsanti P."/>
            <person name="Batterham P."/>
            <person name="Batzoglou S."/>
            <person name="Begun D."/>
            <person name="Bhutkar A."/>
            <person name="Blanco E."/>
            <person name="Bosak S.A."/>
            <person name="Bradley R.K."/>
            <person name="Brand A.D."/>
            <person name="Brent M.R."/>
            <person name="Brooks A.N."/>
            <person name="Brown R.H."/>
            <person name="Butlin R.K."/>
            <person name="Caggese C."/>
            <person name="Calvi B.R."/>
            <person name="Bernardo de Carvalho A."/>
            <person name="Caspi A."/>
            <person name="Castrezana S."/>
            <person name="Celniker S.E."/>
            <person name="Chang J.L."/>
            <person name="Chapple C."/>
            <person name="Chatterji S."/>
            <person name="Chinwalla A."/>
            <person name="Civetta A."/>
            <person name="Clifton S.W."/>
            <person name="Comeron J.M."/>
            <person name="Costello J.C."/>
            <person name="Coyne J.A."/>
            <person name="Daub J."/>
            <person name="David R.G."/>
            <person name="Delcher A.L."/>
            <person name="Delehaunty K."/>
            <person name="Do C.B."/>
            <person name="Ebling H."/>
            <person name="Edwards K."/>
            <person name="Eickbush T."/>
            <person name="Evans J.D."/>
            <person name="Filipski A."/>
            <person name="Findeiss S."/>
            <person name="Freyhult E."/>
            <person name="Fulton L."/>
            <person name="Fulton R."/>
            <person name="Garcia A.C."/>
            <person name="Gardiner A."/>
            <person name="Garfield D.A."/>
            <person name="Garvin B.E."/>
            <person name="Gibson G."/>
            <person name="Gilbert D."/>
            <person name="Gnerre S."/>
            <person name="Godfrey J."/>
            <person name="Good R."/>
            <person name="Gotea V."/>
            <person name="Gravely B."/>
            <person name="Greenberg A.J."/>
            <person name="Griffiths-Jones S."/>
            <person name="Gross S."/>
            <person name="Guigo R."/>
            <person name="Gustafson E.A."/>
            <person name="Haerty W."/>
            <person name="Hahn M.W."/>
            <person name="Halligan D.L."/>
            <person name="Halpern A.L."/>
            <person name="Halter G.M."/>
            <person name="Han M.V."/>
            <person name="Heger A."/>
            <person name="Hillier L."/>
            <person name="Hinrichs A.S."/>
            <person name="Holmes I."/>
            <person name="Hoskins R.A."/>
            <person name="Hubisz M.J."/>
            <person name="Hultmark D."/>
            <person name="Huntley M.A."/>
            <person name="Jaffe D.B."/>
            <person name="Jagadeeshan S."/>
            <person name="Jeck W.R."/>
            <person name="Johnson J."/>
            <person name="Jones C.D."/>
            <person name="Jordan W.C."/>
            <person name="Karpen G.H."/>
            <person name="Kataoka E."/>
            <person name="Keightley P.D."/>
            <person name="Kheradpour P."/>
            <person name="Kirkness E.F."/>
            <person name="Koerich L.B."/>
            <person name="Kristiansen K."/>
            <person name="Kudrna D."/>
            <person name="Kulathinal R.J."/>
            <person name="Kumar S."/>
            <person name="Kwok R."/>
            <person name="Lander E."/>
            <person name="Langley C.H."/>
            <person name="Lapoint R."/>
            <person name="Lazzaro B.P."/>
            <person name="Lee S.J."/>
            <person name="Levesque L."/>
            <person name="Li R."/>
            <person name="Lin C.F."/>
            <person name="Lin M.F."/>
            <person name="Lindblad-Toh K."/>
            <person name="Llopart A."/>
            <person name="Long M."/>
            <person name="Low L."/>
            <person name="Lozovsky E."/>
            <person name="Lu J."/>
            <person name="Luo M."/>
            <person name="Machado C.A."/>
            <person name="Makalowski W."/>
            <person name="Marzo M."/>
            <person name="Matsuda M."/>
            <person name="Matzkin L."/>
            <person name="McAllister B."/>
            <person name="McBride C.S."/>
            <person name="McKernan B."/>
            <person name="McKernan K."/>
            <person name="Mendez-Lago M."/>
            <person name="Minx P."/>
            <person name="Mollenhauer M.U."/>
            <person name="Montooth K."/>
            <person name="Mount S.M."/>
            <person name="Mu X."/>
            <person name="Myers E."/>
            <person name="Negre B."/>
            <person name="Newfeld S."/>
            <person name="Nielsen R."/>
            <person name="Noor M.A."/>
            <person name="O'Grady P."/>
            <person name="Pachter L."/>
            <person name="Papaceit M."/>
            <person name="Parisi M.J."/>
            <person name="Parisi M."/>
            <person name="Parts L."/>
            <person name="Pedersen J.S."/>
            <person name="Pesole G."/>
            <person name="Phillippy A.M."/>
            <person name="Ponting C.P."/>
            <person name="Pop M."/>
            <person name="Porcelli D."/>
            <person name="Powell J.R."/>
            <person name="Prohaska S."/>
            <person name="Pruitt K."/>
            <person name="Puig M."/>
            <person name="Quesneville H."/>
            <person name="Ram K.R."/>
            <person name="Rand D."/>
            <person name="Rasmussen M.D."/>
            <person name="Reed L.K."/>
            <person name="Reenan R."/>
            <person name="Reily A."/>
            <person name="Remington K.A."/>
            <person name="Rieger T.T."/>
            <person name="Ritchie M.G."/>
            <person name="Robin C."/>
            <person name="Rogers Y.H."/>
            <person name="Rohde C."/>
            <person name="Rozas J."/>
            <person name="Rubenfield M.J."/>
            <person name="Ruiz A."/>
            <person name="Russo S."/>
            <person name="Salzberg S.L."/>
            <person name="Sanchez-Gracia A."/>
            <person name="Saranga D.J."/>
            <person name="Sato H."/>
            <person name="Schaeffer S.W."/>
            <person name="Schatz M.C."/>
            <person name="Schlenke T."/>
            <person name="Schwartz R."/>
            <person name="Segarra C."/>
            <person name="Singh R.S."/>
            <person name="Sirot L."/>
            <person name="Sirota M."/>
            <person name="Sisneros N.B."/>
            <person name="Smith C.D."/>
            <person name="Smith T.F."/>
            <person name="Spieth J."/>
            <person name="Stage D.E."/>
            <person name="Stark A."/>
            <person name="Stephan W."/>
            <person name="Strausberg R.L."/>
            <person name="Strempel S."/>
            <person name="Sturgill D."/>
            <person name="Sutton G."/>
            <person name="Sutton G.G."/>
            <person name="Tao W."/>
            <person name="Teichmann S."/>
            <person name="Tobari Y.N."/>
            <person name="Tomimura Y."/>
            <person name="Tsolas J.M."/>
            <person name="Valente V.L."/>
            <person name="Venter E."/>
            <person name="Venter J.C."/>
            <person name="Vicario S."/>
            <person name="Vieira F.G."/>
            <person name="Vilella A.J."/>
            <person name="Villasante A."/>
            <person name="Walenz B."/>
            <person name="Wang J."/>
            <person name="Wasserman M."/>
            <person name="Watts T."/>
            <person name="Wilson D."/>
            <person name="Wilson R.K."/>
            <person name="Wing R.A."/>
            <person name="Wolfner M.F."/>
            <person name="Wong A."/>
            <person name="Wong G.K."/>
            <person name="Wu C.I."/>
            <person name="Wu G."/>
            <person name="Yamamoto D."/>
            <person name="Yang H.P."/>
            <person name="Yang S.P."/>
            <person name="Yorke J.A."/>
            <person name="Yoshida K."/>
            <person name="Zdobnov E."/>
            <person name="Zhang P."/>
            <person name="Zhang Y."/>
            <person name="Zimin A.V."/>
            <person name="Baldwin J."/>
            <person name="Abdouelleil A."/>
            <person name="Abdulkadir J."/>
            <person name="Abebe A."/>
            <person name="Abera B."/>
            <person name="Abreu J."/>
            <person name="Acer S.C."/>
            <person name="Aftuck L."/>
            <person name="Alexander A."/>
            <person name="An P."/>
            <person name="Anderson E."/>
            <person name="Anderson S."/>
            <person name="Arachi H."/>
            <person name="Azer M."/>
            <person name="Bachantsang P."/>
            <person name="Barry A."/>
            <person name="Bayul T."/>
            <person name="Berlin A."/>
            <person name="Bessette D."/>
            <person name="Bloom T."/>
            <person name="Blye J."/>
            <person name="Boguslavskiy L."/>
            <person name="Bonnet C."/>
            <person name="Boukhgalter B."/>
            <person name="Bourzgui I."/>
            <person name="Brown A."/>
            <person name="Cahill P."/>
            <person name="Channer S."/>
            <person name="Cheshatsang Y."/>
            <person name="Chuda L."/>
            <person name="Citroen M."/>
            <person name="Collymore A."/>
            <person name="Cooke P."/>
            <person name="Costello M."/>
            <person name="D'Aco K."/>
            <person name="Daza R."/>
            <person name="De Haan G."/>
            <person name="DeGray S."/>
            <person name="DeMaso C."/>
            <person name="Dhargay N."/>
            <person name="Dooley K."/>
            <person name="Dooley E."/>
            <person name="Doricent M."/>
            <person name="Dorje P."/>
            <person name="Dorjee K."/>
            <person name="Dupes A."/>
            <person name="Elong R."/>
            <person name="Falk J."/>
            <person name="Farina A."/>
            <person name="Faro S."/>
            <person name="Ferguson D."/>
            <person name="Fisher S."/>
            <person name="Foley C.D."/>
            <person name="Franke A."/>
            <person name="Friedrich D."/>
            <person name="Gadbois L."/>
            <person name="Gearin G."/>
            <person name="Gearin C.R."/>
            <person name="Giannoukos G."/>
            <person name="Goode T."/>
            <person name="Graham J."/>
            <person name="Grandbois E."/>
            <person name="Grewal S."/>
            <person name="Gyaltsen K."/>
            <person name="Hafez N."/>
            <person name="Hagos B."/>
            <person name="Hall J."/>
            <person name="Henson C."/>
            <person name="Hollinger A."/>
            <person name="Honan T."/>
            <person name="Huard M.D."/>
            <person name="Hughes L."/>
            <person name="Hurhula B."/>
            <person name="Husby M.E."/>
            <person name="Kamat A."/>
            <person name="Kanga B."/>
            <person name="Kashin S."/>
            <person name="Khazanovich D."/>
            <person name="Kisner P."/>
            <person name="Lance K."/>
            <person name="Lara M."/>
            <person name="Lee W."/>
            <person name="Lennon N."/>
            <person name="Letendre F."/>
            <person name="LeVine R."/>
            <person name="Lipovsky A."/>
            <person name="Liu X."/>
            <person name="Liu J."/>
            <person name="Liu S."/>
            <person name="Lokyitsang T."/>
            <person name="Lokyitsang Y."/>
            <person name="Lubonja R."/>
            <person name="Lui A."/>
            <person name="MacDonald P."/>
            <person name="Magnisalis V."/>
            <person name="Maru K."/>
            <person name="Matthews C."/>
            <person name="McCusker W."/>
            <person name="McDonough S."/>
            <person name="Mehta T."/>
            <person name="Meldrim J."/>
            <person name="Meneus L."/>
            <person name="Mihai O."/>
            <person name="Mihalev A."/>
            <person name="Mihova T."/>
            <person name="Mittelman R."/>
            <person name="Mlenga V."/>
            <person name="Montmayeur A."/>
            <person name="Mulrain L."/>
            <person name="Navidi A."/>
            <person name="Naylor J."/>
            <person name="Negash T."/>
            <person name="Nguyen T."/>
            <person name="Nguyen N."/>
            <person name="Nicol R."/>
            <person name="Norbu C."/>
            <person name="Norbu N."/>
            <person name="Novod N."/>
            <person name="O'Neill B."/>
            <person name="Osman S."/>
            <person name="Markiewicz E."/>
            <person name="Oyono O.L."/>
            <person name="Patti C."/>
            <person name="Phunkhang P."/>
            <person name="Pierre F."/>
            <person name="Priest M."/>
            <person name="Raghuraman S."/>
            <person name="Rege F."/>
            <person name="Reyes R."/>
            <person name="Rise C."/>
            <person name="Rogov P."/>
            <person name="Ross K."/>
            <person name="Ryan E."/>
            <person name="Settipalli S."/>
            <person name="Shea T."/>
            <person name="Sherpa N."/>
            <person name="Shi L."/>
            <person name="Shih D."/>
            <person name="Sparrow T."/>
            <person name="Spaulding J."/>
            <person name="Stalker J."/>
            <person name="Stange-Thomann N."/>
            <person name="Stavropoulos S."/>
            <person name="Stone C."/>
            <person name="Strader C."/>
            <person name="Tesfaye S."/>
            <person name="Thomson T."/>
            <person name="Thoulutsang Y."/>
            <person name="Thoulutsang D."/>
            <person name="Topham K."/>
            <person name="Topping I."/>
            <person name="Tsamla T."/>
            <person name="Vassiliev H."/>
            <person name="Vo A."/>
            <person name="Wangchuk T."/>
            <person name="Wangdi T."/>
            <person name="Weiand M."/>
            <person name="Wilkinson J."/>
            <person name="Wilson A."/>
            <person name="Yadav S."/>
            <person name="Young G."/>
            <person name="Yu Q."/>
            <person name="Zembek L."/>
            <person name="Zhong D."/>
            <person name="Zimmer A."/>
            <person name="Zwirko Z."/>
            <person name="Jaffe D.B."/>
            <person name="Alvarez P."/>
            <person name="Brockman W."/>
            <person name="Butler J."/>
            <person name="Chin C."/>
            <person name="Gnerre S."/>
            <person name="Grabherr M."/>
            <person name="Kleber M."/>
            <person name="Mauceli E."/>
            <person name="MacCallum I."/>
        </authorList>
    </citation>
    <scope>NUCLEOTIDE SEQUENCE [LARGE SCALE GENOMIC DNA]</scope>
    <source>
        <strain evidence="13">Tucson 15081-1352.22</strain>
    </source>
</reference>
<keyword evidence="6" id="KW-0238">DNA-binding</keyword>
<dbReference type="PRINTS" id="PR00619">
    <property type="entry name" value="GATAZNFINGER"/>
</dbReference>
<dbReference type="eggNOG" id="KOG1601">
    <property type="taxonomic scope" value="Eukaryota"/>
</dbReference>
<evidence type="ECO:0000256" key="3">
    <source>
        <dbReference type="ARBA" id="ARBA00022771"/>
    </source>
</evidence>
<keyword evidence="5" id="KW-0805">Transcription regulation</keyword>
<dbReference type="PANTHER" id="PTHR10071">
    <property type="entry name" value="TRANSCRIPTION FACTOR GATA FAMILY MEMBER"/>
    <property type="match status" value="1"/>
</dbReference>
<evidence type="ECO:0000256" key="9">
    <source>
        <dbReference type="PROSITE-ProRule" id="PRU00094"/>
    </source>
</evidence>